<dbReference type="PANTHER" id="PTHR13604:SF0">
    <property type="entry name" value="ABASIC SITE PROCESSING PROTEIN HMCES"/>
    <property type="match status" value="1"/>
</dbReference>
<keyword evidence="4 8" id="KW-0378">Hydrolase</keyword>
<keyword evidence="5" id="KW-0190">Covalent protein-DNA linkage</keyword>
<dbReference type="SUPFAM" id="SSF143081">
    <property type="entry name" value="BB1717-like"/>
    <property type="match status" value="1"/>
</dbReference>
<dbReference type="PANTHER" id="PTHR13604">
    <property type="entry name" value="DC12-RELATED"/>
    <property type="match status" value="1"/>
</dbReference>
<keyword evidence="2 8" id="KW-0645">Protease</keyword>
<name>A0A7W9BA44_9SPHN</name>
<keyword evidence="3" id="KW-0227">DNA damage</keyword>
<proteinExistence type="inferred from homology"/>
<evidence type="ECO:0000256" key="8">
    <source>
        <dbReference type="RuleBase" id="RU364100"/>
    </source>
</evidence>
<accession>A0A7W9BA44</accession>
<dbReference type="GO" id="GO:0008233">
    <property type="term" value="F:peptidase activity"/>
    <property type="evidence" value="ECO:0007669"/>
    <property type="project" value="UniProtKB-KW"/>
</dbReference>
<evidence type="ECO:0000256" key="7">
    <source>
        <dbReference type="ARBA" id="ARBA00023239"/>
    </source>
</evidence>
<dbReference type="EC" id="3.4.-.-" evidence="8"/>
<evidence type="ECO:0000313" key="9">
    <source>
        <dbReference type="EMBL" id="MBB5713446.1"/>
    </source>
</evidence>
<dbReference type="AlphaFoldDB" id="A0A7W9BA44"/>
<evidence type="ECO:0000256" key="5">
    <source>
        <dbReference type="ARBA" id="ARBA00023124"/>
    </source>
</evidence>
<dbReference type="EMBL" id="JACIJK010000001">
    <property type="protein sequence ID" value="MBB5713446.1"/>
    <property type="molecule type" value="Genomic_DNA"/>
</dbReference>
<dbReference type="GO" id="GO:0106300">
    <property type="term" value="P:protein-DNA covalent cross-linking repair"/>
    <property type="evidence" value="ECO:0007669"/>
    <property type="project" value="InterPro"/>
</dbReference>
<evidence type="ECO:0000256" key="3">
    <source>
        <dbReference type="ARBA" id="ARBA00022763"/>
    </source>
</evidence>
<dbReference type="GO" id="GO:0003697">
    <property type="term" value="F:single-stranded DNA binding"/>
    <property type="evidence" value="ECO:0007669"/>
    <property type="project" value="InterPro"/>
</dbReference>
<comment type="similarity">
    <text evidence="1 8">Belongs to the SOS response-associated peptidase family.</text>
</comment>
<keyword evidence="10" id="KW-1185">Reference proteome</keyword>
<evidence type="ECO:0000256" key="4">
    <source>
        <dbReference type="ARBA" id="ARBA00022801"/>
    </source>
</evidence>
<evidence type="ECO:0000256" key="1">
    <source>
        <dbReference type="ARBA" id="ARBA00008136"/>
    </source>
</evidence>
<dbReference type="Pfam" id="PF02586">
    <property type="entry name" value="SRAP"/>
    <property type="match status" value="1"/>
</dbReference>
<dbReference type="Gene3D" id="3.90.1680.10">
    <property type="entry name" value="SOS response associated peptidase-like"/>
    <property type="match status" value="1"/>
</dbReference>
<keyword evidence="7" id="KW-0456">Lyase</keyword>
<keyword evidence="6" id="KW-0238">DNA-binding</keyword>
<dbReference type="Proteomes" id="UP000546200">
    <property type="component" value="Unassembled WGS sequence"/>
</dbReference>
<dbReference type="InterPro" id="IPR036590">
    <property type="entry name" value="SRAP-like"/>
</dbReference>
<dbReference type="RefSeq" id="WP_184053701.1">
    <property type="nucleotide sequence ID" value="NZ_JACIJK010000001.1"/>
</dbReference>
<dbReference type="GO" id="GO:0016829">
    <property type="term" value="F:lyase activity"/>
    <property type="evidence" value="ECO:0007669"/>
    <property type="project" value="UniProtKB-KW"/>
</dbReference>
<gene>
    <name evidence="9" type="ORF">FHS94_000265</name>
</gene>
<comment type="caution">
    <text evidence="9">The sequence shown here is derived from an EMBL/GenBank/DDBJ whole genome shotgun (WGS) entry which is preliminary data.</text>
</comment>
<evidence type="ECO:0000256" key="6">
    <source>
        <dbReference type="ARBA" id="ARBA00023125"/>
    </source>
</evidence>
<evidence type="ECO:0000256" key="2">
    <source>
        <dbReference type="ARBA" id="ARBA00022670"/>
    </source>
</evidence>
<evidence type="ECO:0000313" key="10">
    <source>
        <dbReference type="Proteomes" id="UP000546200"/>
    </source>
</evidence>
<reference evidence="9 10" key="1">
    <citation type="submission" date="2020-08" db="EMBL/GenBank/DDBJ databases">
        <title>Genomic Encyclopedia of Type Strains, Phase IV (KMG-IV): sequencing the most valuable type-strain genomes for metagenomic binning, comparative biology and taxonomic classification.</title>
        <authorList>
            <person name="Goeker M."/>
        </authorList>
    </citation>
    <scope>NUCLEOTIDE SEQUENCE [LARGE SCALE GENOMIC DNA]</scope>
    <source>
        <strain evidence="9 10">DSM 100044</strain>
    </source>
</reference>
<protein>
    <recommendedName>
        <fullName evidence="8">Abasic site processing protein</fullName>
        <ecNumber evidence="8">3.4.-.-</ecNumber>
    </recommendedName>
</protein>
<organism evidence="9 10">
    <name type="scientific">Sphingomonas aerophila</name>
    <dbReference type="NCBI Taxonomy" id="1344948"/>
    <lineage>
        <taxon>Bacteria</taxon>
        <taxon>Pseudomonadati</taxon>
        <taxon>Pseudomonadota</taxon>
        <taxon>Alphaproteobacteria</taxon>
        <taxon>Sphingomonadales</taxon>
        <taxon>Sphingomonadaceae</taxon>
        <taxon>Sphingomonas</taxon>
    </lineage>
</organism>
<dbReference type="GO" id="GO:0006508">
    <property type="term" value="P:proteolysis"/>
    <property type="evidence" value="ECO:0007669"/>
    <property type="project" value="UniProtKB-KW"/>
</dbReference>
<dbReference type="InterPro" id="IPR003738">
    <property type="entry name" value="SRAP"/>
</dbReference>
<sequence>MCNEAARRIELGLLREDWGQTGIPLRFPEGPPNMAPLDGFRITEQTTIIRAAADAPAEAELVTRRWSWPGPGGKPVYNYRSDGRRLVEGRCLIPVDSFYEFTAPEEPGAKRKTKWAFRLVGHDWFCIAGLFRRDPAVGEAFTMLTCPPGPDIAPYHSRQVVVLGREQWANWLDPRVPSAELTQPLPAGSLTVERVG</sequence>